<dbReference type="SMART" id="SM00606">
    <property type="entry name" value="CBD_IV"/>
    <property type="match status" value="1"/>
</dbReference>
<accession>A0ABY1KK01</accession>
<evidence type="ECO:0000313" key="7">
    <source>
        <dbReference type="Proteomes" id="UP000185728"/>
    </source>
</evidence>
<keyword evidence="2 3" id="KW-0732">Signal</keyword>
<organism evidence="6 7">
    <name type="scientific">Zobellia uliginosa</name>
    <dbReference type="NCBI Taxonomy" id="143224"/>
    <lineage>
        <taxon>Bacteria</taxon>
        <taxon>Pseudomonadati</taxon>
        <taxon>Bacteroidota</taxon>
        <taxon>Flavobacteriia</taxon>
        <taxon>Flavobacteriales</taxon>
        <taxon>Flavobacteriaceae</taxon>
        <taxon>Zobellia</taxon>
    </lineage>
</organism>
<dbReference type="Pfam" id="PF00722">
    <property type="entry name" value="Glyco_hydro_16"/>
    <property type="match status" value="1"/>
</dbReference>
<evidence type="ECO:0000259" key="4">
    <source>
        <dbReference type="PROSITE" id="PS51175"/>
    </source>
</evidence>
<dbReference type="PANTHER" id="PTHR10963:SF55">
    <property type="entry name" value="GLYCOSIDE HYDROLASE FAMILY 16 PROTEIN"/>
    <property type="match status" value="1"/>
</dbReference>
<gene>
    <name evidence="6" type="ORF">SAMN05421766_101945</name>
</gene>
<dbReference type="InterPro" id="IPR000757">
    <property type="entry name" value="Beta-glucanase-like"/>
</dbReference>
<feature type="domain" description="CBM6" evidence="4">
    <location>
        <begin position="264"/>
        <end position="384"/>
    </location>
</feature>
<dbReference type="PROSITE" id="PS51175">
    <property type="entry name" value="CBM6"/>
    <property type="match status" value="1"/>
</dbReference>
<dbReference type="InterPro" id="IPR013320">
    <property type="entry name" value="ConA-like_dom_sf"/>
</dbReference>
<evidence type="ECO:0000256" key="1">
    <source>
        <dbReference type="ARBA" id="ARBA00006865"/>
    </source>
</evidence>
<dbReference type="RefSeq" id="WP_076453717.1">
    <property type="nucleotide sequence ID" value="NZ_FTOB01000001.1"/>
</dbReference>
<feature type="signal peptide" evidence="3">
    <location>
        <begin position="1"/>
        <end position="22"/>
    </location>
</feature>
<dbReference type="Gene3D" id="2.60.120.200">
    <property type="match status" value="1"/>
</dbReference>
<dbReference type="SUPFAM" id="SSF49899">
    <property type="entry name" value="Concanavalin A-like lectins/glucanases"/>
    <property type="match status" value="1"/>
</dbReference>
<dbReference type="Pfam" id="PF03422">
    <property type="entry name" value="CBM_6"/>
    <property type="match status" value="1"/>
</dbReference>
<evidence type="ECO:0000313" key="6">
    <source>
        <dbReference type="EMBL" id="SIS43212.1"/>
    </source>
</evidence>
<dbReference type="EMBL" id="FTOB01000001">
    <property type="protein sequence ID" value="SIS43212.1"/>
    <property type="molecule type" value="Genomic_DNA"/>
</dbReference>
<keyword evidence="7" id="KW-1185">Reference proteome</keyword>
<feature type="chain" id="PRO_5047546912" evidence="3">
    <location>
        <begin position="23"/>
        <end position="482"/>
    </location>
</feature>
<name>A0ABY1KK01_9FLAO</name>
<dbReference type="PANTHER" id="PTHR10963">
    <property type="entry name" value="GLYCOSYL HYDROLASE-RELATED"/>
    <property type="match status" value="1"/>
</dbReference>
<dbReference type="Proteomes" id="UP000185728">
    <property type="component" value="Unassembled WGS sequence"/>
</dbReference>
<dbReference type="InterPro" id="IPR006584">
    <property type="entry name" value="Cellulose-bd_IV"/>
</dbReference>
<dbReference type="SUPFAM" id="SSF49785">
    <property type="entry name" value="Galactose-binding domain-like"/>
    <property type="match status" value="1"/>
</dbReference>
<evidence type="ECO:0000259" key="5">
    <source>
        <dbReference type="PROSITE" id="PS51762"/>
    </source>
</evidence>
<dbReference type="InterPro" id="IPR026444">
    <property type="entry name" value="Secre_tail"/>
</dbReference>
<dbReference type="PROSITE" id="PS51762">
    <property type="entry name" value="GH16_2"/>
    <property type="match status" value="1"/>
</dbReference>
<evidence type="ECO:0000256" key="2">
    <source>
        <dbReference type="ARBA" id="ARBA00022729"/>
    </source>
</evidence>
<dbReference type="NCBIfam" id="TIGR04183">
    <property type="entry name" value="Por_Secre_tail"/>
    <property type="match status" value="1"/>
</dbReference>
<dbReference type="InterPro" id="IPR005084">
    <property type="entry name" value="CBM6"/>
</dbReference>
<dbReference type="InterPro" id="IPR050546">
    <property type="entry name" value="Glycosyl_Hydrlase_16"/>
</dbReference>
<protein>
    <submittedName>
        <fullName evidence="6">Por secretion system C-terminal sorting domain-containing protein</fullName>
    </submittedName>
</protein>
<dbReference type="Pfam" id="PF18962">
    <property type="entry name" value="Por_Secre_tail"/>
    <property type="match status" value="1"/>
</dbReference>
<dbReference type="InterPro" id="IPR008979">
    <property type="entry name" value="Galactose-bd-like_sf"/>
</dbReference>
<feature type="domain" description="GH16" evidence="5">
    <location>
        <begin position="31"/>
        <end position="257"/>
    </location>
</feature>
<dbReference type="Gene3D" id="2.60.120.260">
    <property type="entry name" value="Galactose-binding domain-like"/>
    <property type="match status" value="1"/>
</dbReference>
<evidence type="ECO:0000256" key="3">
    <source>
        <dbReference type="SAM" id="SignalP"/>
    </source>
</evidence>
<comment type="caution">
    <text evidence="6">The sequence shown here is derived from an EMBL/GenBank/DDBJ whole genome shotgun (WGS) entry which is preliminary data.</text>
</comment>
<reference evidence="6 7" key="1">
    <citation type="submission" date="2017-01" db="EMBL/GenBank/DDBJ databases">
        <authorList>
            <person name="Varghese N."/>
            <person name="Submissions S."/>
        </authorList>
    </citation>
    <scope>NUCLEOTIDE SEQUENCE [LARGE SCALE GENOMIC DNA]</scope>
    <source>
        <strain evidence="6 7">DSM 2061</strain>
    </source>
</reference>
<dbReference type="CDD" id="cd04080">
    <property type="entry name" value="CBM6_cellulase-like"/>
    <property type="match status" value="1"/>
</dbReference>
<sequence>MRKITIYLLMALCFGLAPMLSAQNYNLVWQDEFDDVIGPDWVFETGMNYMGWGNNELQYYRRENAHVENGNLVITAKRENFGGAQYTSARMKTQGRKSFKFGKIEARIALPSGQGLWPAFWMLGSNITSVSWPACGEIDIMERVNNDLRTYGTIHWPDENGDVVSYGDGVGVSDPGQYHVYAIEWDTDSIKWFVDGQQFHEADISNGINGTGVFQNEFFIILNMAVGGDWPGFDVDHSKLPAEMLVDYVRVYQKGDDNDNTNALQIEAESYLHSNDVQKEACSEGGENVGYINKGSWMAYPGINFPSSGNYLIEYRVASAVNGGRFSSDLEAGKTVLGELSVPNTGGWQNWTTISQTVNVNAGTYQFGLYSISGGWNINWIKITKLGNARAAQTMNSALIVADDDISQEIRVYPNPFTEYVSVNFEGGTANLILQDMLGTVIFTKSGVSADESVDLSGLKSGMYFLTIEQGGKSTVKQLVKE</sequence>
<comment type="similarity">
    <text evidence="1">Belongs to the glycosyl hydrolase 16 family.</text>
</comment>
<dbReference type="CDD" id="cd08023">
    <property type="entry name" value="GH16_laminarinase_like"/>
    <property type="match status" value="1"/>
</dbReference>
<proteinExistence type="inferred from homology"/>